<evidence type="ECO:0000256" key="1">
    <source>
        <dbReference type="SAM" id="MobiDB-lite"/>
    </source>
</evidence>
<dbReference type="AlphaFoldDB" id="A0A285EYA9"/>
<dbReference type="GO" id="GO:0004197">
    <property type="term" value="F:cysteine-type endopeptidase activity"/>
    <property type="evidence" value="ECO:0007669"/>
    <property type="project" value="InterPro"/>
</dbReference>
<dbReference type="PANTHER" id="PTHR14136">
    <property type="entry name" value="BTB_POZ DOMAIN-CONTAINING PROTEIN KCTD9"/>
    <property type="match status" value="1"/>
</dbReference>
<dbReference type="InterPro" id="IPR001646">
    <property type="entry name" value="5peptide_repeat"/>
</dbReference>
<feature type="compositionally biased region" description="Basic and acidic residues" evidence="1">
    <location>
        <begin position="222"/>
        <end position="240"/>
    </location>
</feature>
<dbReference type="GO" id="GO:0006508">
    <property type="term" value="P:proteolysis"/>
    <property type="evidence" value="ECO:0007669"/>
    <property type="project" value="InterPro"/>
</dbReference>
<dbReference type="PANTHER" id="PTHR14136:SF17">
    <property type="entry name" value="BTB_POZ DOMAIN-CONTAINING PROTEIN KCTD9"/>
    <property type="match status" value="1"/>
</dbReference>
<gene>
    <name evidence="3" type="ORF">SAMN05421748_10126</name>
</gene>
<dbReference type="OrthoDB" id="4464809at2"/>
<evidence type="ECO:0000259" key="2">
    <source>
        <dbReference type="Pfam" id="PF00656"/>
    </source>
</evidence>
<dbReference type="InterPro" id="IPR029030">
    <property type="entry name" value="Caspase-like_dom_sf"/>
</dbReference>
<feature type="domain" description="Peptidase C14 caspase" evidence="2">
    <location>
        <begin position="14"/>
        <end position="230"/>
    </location>
</feature>
<organism evidence="3 4">
    <name type="scientific">Paractinoplanes atraurantiacus</name>
    <dbReference type="NCBI Taxonomy" id="1036182"/>
    <lineage>
        <taxon>Bacteria</taxon>
        <taxon>Bacillati</taxon>
        <taxon>Actinomycetota</taxon>
        <taxon>Actinomycetes</taxon>
        <taxon>Micromonosporales</taxon>
        <taxon>Micromonosporaceae</taxon>
        <taxon>Paractinoplanes</taxon>
    </lineage>
</organism>
<dbReference type="Pfam" id="PF00805">
    <property type="entry name" value="Pentapeptide"/>
    <property type="match status" value="3"/>
</dbReference>
<dbReference type="Proteomes" id="UP000219612">
    <property type="component" value="Unassembled WGS sequence"/>
</dbReference>
<evidence type="ECO:0000313" key="4">
    <source>
        <dbReference type="Proteomes" id="UP000219612"/>
    </source>
</evidence>
<dbReference type="SUPFAM" id="SSF141571">
    <property type="entry name" value="Pentapeptide repeat-like"/>
    <property type="match status" value="1"/>
</dbReference>
<dbReference type="InterPro" id="IPR011600">
    <property type="entry name" value="Pept_C14_caspase"/>
</dbReference>
<name>A0A285EYA9_9ACTN</name>
<dbReference type="InterPro" id="IPR051082">
    <property type="entry name" value="Pentapeptide-BTB/POZ_domain"/>
</dbReference>
<dbReference type="NCBIfam" id="NF047832">
    <property type="entry name" value="caspase_w_EACC1"/>
    <property type="match status" value="1"/>
</dbReference>
<proteinExistence type="predicted"/>
<reference evidence="3 4" key="1">
    <citation type="submission" date="2017-09" db="EMBL/GenBank/DDBJ databases">
        <authorList>
            <person name="Ehlers B."/>
            <person name="Leendertz F.H."/>
        </authorList>
    </citation>
    <scope>NUCLEOTIDE SEQUENCE [LARGE SCALE GENOMIC DNA]</scope>
    <source>
        <strain evidence="3 4">CGMCC 4.6857</strain>
    </source>
</reference>
<keyword evidence="4" id="KW-1185">Reference proteome</keyword>
<dbReference type="EMBL" id="OBDY01000001">
    <property type="protein sequence ID" value="SNY03783.1"/>
    <property type="molecule type" value="Genomic_DNA"/>
</dbReference>
<dbReference type="Gene3D" id="3.40.50.1460">
    <property type="match status" value="1"/>
</dbReference>
<sequence>MSPEEAAMPDPRKSRAVLIGVSDYSRMHPLPAVANNVRDLAALLIDPEVWGLPRANCDVVLNPRSVDEVLDAVHRASTATSGTLLVYFAGHGLRGANGELRLVLPSGDQRNLYRTVGFDDIRDDLRAPDARAAGKVVILDCCYSGAADMGPADLIEEVAGRTAIDGTYVMTATTESRRALVRPGARYTVFTGALLDVIRSGVRNGPRFLTMETLFRQVADRIGSRGEPAPEQRSRGDGHRLAIVRNRWTPPPEPGADEPRRGAGRMRQWTAVAAAAVALLAVVTLIWRPWRVRDSPDSSVAPMQALVSQLDGSHSTAERRATVTAIGELARNDAASRPAGCAALQNFVVDLLPFPRVEPYNDPKLPPLDYRAPDVQDAVTELGGVPCPNLKMAEVDLRMAKLIGDFRSADLGWASLYRADVTKARFENATLTGIHLWQMNGKGVSFEGANFDGAEFSYTILAGANLRRATFRALVDRRTKFYYTDLRGADLRGAHLEGADLSIAKIDATTKFTGATADGQTLWPPKFDWRKAGVTT</sequence>
<evidence type="ECO:0000313" key="3">
    <source>
        <dbReference type="EMBL" id="SNY03783.1"/>
    </source>
</evidence>
<feature type="region of interest" description="Disordered" evidence="1">
    <location>
        <begin position="222"/>
        <end position="263"/>
    </location>
</feature>
<accession>A0A285EYA9</accession>
<dbReference type="Gene3D" id="2.160.20.80">
    <property type="entry name" value="E3 ubiquitin-protein ligase SopA"/>
    <property type="match status" value="1"/>
</dbReference>
<dbReference type="Pfam" id="PF00656">
    <property type="entry name" value="Peptidase_C14"/>
    <property type="match status" value="1"/>
</dbReference>
<dbReference type="SUPFAM" id="SSF52129">
    <property type="entry name" value="Caspase-like"/>
    <property type="match status" value="1"/>
</dbReference>
<protein>
    <submittedName>
        <fullName evidence="3">Pentapeptide repeat-containing protein</fullName>
    </submittedName>
</protein>